<keyword evidence="11" id="KW-1185">Reference proteome</keyword>
<dbReference type="Pfam" id="PF05010">
    <property type="entry name" value="TACC_C"/>
    <property type="match status" value="1"/>
</dbReference>
<keyword evidence="4" id="KW-0597">Phosphoprotein</keyword>
<keyword evidence="5 7" id="KW-0175">Coiled coil</keyword>
<evidence type="ECO:0000256" key="5">
    <source>
        <dbReference type="ARBA" id="ARBA00023054"/>
    </source>
</evidence>
<evidence type="ECO:0000256" key="2">
    <source>
        <dbReference type="ARBA" id="ARBA00009423"/>
    </source>
</evidence>
<evidence type="ECO:0000256" key="6">
    <source>
        <dbReference type="ARBA" id="ARBA00023212"/>
    </source>
</evidence>
<keyword evidence="6" id="KW-0206">Cytoskeleton</keyword>
<evidence type="ECO:0000256" key="8">
    <source>
        <dbReference type="SAM" id="MobiDB-lite"/>
    </source>
</evidence>
<feature type="coiled-coil region" evidence="7">
    <location>
        <begin position="585"/>
        <end position="665"/>
    </location>
</feature>
<proteinExistence type="inferred from homology"/>
<organism evidence="10 11">
    <name type="scientific">Rangifer tarandus platyrhynchus</name>
    <name type="common">Svalbard reindeer</name>
    <dbReference type="NCBI Taxonomy" id="3082113"/>
    <lineage>
        <taxon>Eukaryota</taxon>
        <taxon>Metazoa</taxon>
        <taxon>Chordata</taxon>
        <taxon>Craniata</taxon>
        <taxon>Vertebrata</taxon>
        <taxon>Euteleostomi</taxon>
        <taxon>Mammalia</taxon>
        <taxon>Eutheria</taxon>
        <taxon>Laurasiatheria</taxon>
        <taxon>Artiodactyla</taxon>
        <taxon>Ruminantia</taxon>
        <taxon>Pecora</taxon>
        <taxon>Cervidae</taxon>
        <taxon>Odocoileinae</taxon>
        <taxon>Rangifer</taxon>
    </lineage>
</organism>
<gene>
    <name evidence="10" type="ORF">MRATA1EN1_LOCUS21355</name>
</gene>
<feature type="compositionally biased region" description="Low complexity" evidence="8">
    <location>
        <begin position="404"/>
        <end position="430"/>
    </location>
</feature>
<protein>
    <recommendedName>
        <fullName evidence="9">Transforming acidic coiled-coil-containing protein C-terminal domain-containing protein</fullName>
    </recommendedName>
</protein>
<evidence type="ECO:0000256" key="7">
    <source>
        <dbReference type="SAM" id="Coils"/>
    </source>
</evidence>
<evidence type="ECO:0000313" key="11">
    <source>
        <dbReference type="Proteomes" id="UP001176941"/>
    </source>
</evidence>
<evidence type="ECO:0000259" key="9">
    <source>
        <dbReference type="Pfam" id="PF05010"/>
    </source>
</evidence>
<evidence type="ECO:0000256" key="1">
    <source>
        <dbReference type="ARBA" id="ARBA00004245"/>
    </source>
</evidence>
<comment type="similarity">
    <text evidence="2">Belongs to the TACC family.</text>
</comment>
<feature type="coiled-coil region" evidence="7">
    <location>
        <begin position="694"/>
        <end position="778"/>
    </location>
</feature>
<accession>A0ABN8ZFY2</accession>
<feature type="region of interest" description="Disordered" evidence="8">
    <location>
        <begin position="510"/>
        <end position="544"/>
    </location>
</feature>
<name>A0ABN8ZFY2_RANTA</name>
<dbReference type="EMBL" id="OX459968">
    <property type="protein sequence ID" value="CAI9172393.1"/>
    <property type="molecule type" value="Genomic_DNA"/>
</dbReference>
<dbReference type="Pfam" id="PF25777">
    <property type="entry name" value="Aurora-A_bind_TACC3"/>
    <property type="match status" value="1"/>
</dbReference>
<reference evidence="10" key="1">
    <citation type="submission" date="2023-04" db="EMBL/GenBank/DDBJ databases">
        <authorList>
            <consortium name="ELIXIR-Norway"/>
        </authorList>
    </citation>
    <scope>NUCLEOTIDE SEQUENCE [LARGE SCALE GENOMIC DNA]</scope>
</reference>
<dbReference type="Gene3D" id="1.20.5.1700">
    <property type="match status" value="1"/>
</dbReference>
<feature type="region of interest" description="Disordered" evidence="8">
    <location>
        <begin position="104"/>
        <end position="464"/>
    </location>
</feature>
<keyword evidence="3" id="KW-0963">Cytoplasm</keyword>
<dbReference type="InterPro" id="IPR057663">
    <property type="entry name" value="TACC3_Aurora-A_bind"/>
</dbReference>
<dbReference type="InterPro" id="IPR039915">
    <property type="entry name" value="TACC"/>
</dbReference>
<sequence>MSLHIFSDENVTGDKSTENCDFLFSPPELTGRSSVLRLSQKENVPPKSTAKAVKVTFQTPLRDPQTHRILSPSAGSKLEACFALGDPAGSEQCHQVCPQKENQQFTKERDTKTTHGILQKPVPANAEPPSEDVRPASEDQPPGGPPSAPLVSLGPSSSSQIPESVESPEASQGPVPGSPECAREEHIHPQPSEESMPLGPAAPEQPPRVAFQDTAEDLLSTTGGDSEGVPAPPAGPASPSGAHPGEKPLMGLPREGPTGPTDAAGSENQALTSPGEAAGDTHAGAQREEAAGSLRSGPVRLEFDFSDATSRRPPPLRKRGKTLGLKPPSRRPEARPGKAPQEVGKGFELALHESNGPSWDRPDDPDCNPATDSGEAQPPEHPQSGQTAEALSLRRQACPDDTPGTRTPGAAGEEGTAGSSGGSAPLGSPRSEPPTAPTNPTPPTERGPEPTLDLSGEQFRDPVEVLGAGAEVDYLEQFGASSFKESALRKQSLYLNFDPLLQDSPWALAPSSPGRARTAGGLSPGLGARGVDAPPSGSPPEAPLLDLDFPGAPGLPTPGPAPCDLRPGAPLLPVGPIVDVLQYSQKDLDAAVEATQKENKALQGKCTALEGRLLEMGKIMDSYEGTVYQVMEEAQKQKELSKAEMQKVLKEKAQLTADLHSMEKSFSDLFKRFEKQKVVIEGYRKNEESLKKCVEDYIGRVEKEAQKYQALKAQAEEKLQQASEEIAQVRSKAQTDALALQAVLRKEQMRVHSLEKVVEQKSKENEELSRICDDLISKMKRI</sequence>
<dbReference type="Proteomes" id="UP001176941">
    <property type="component" value="Chromosome 32"/>
</dbReference>
<dbReference type="InterPro" id="IPR007707">
    <property type="entry name" value="TACC_C"/>
</dbReference>
<comment type="subcellular location">
    <subcellularLocation>
        <location evidence="1">Cytoplasm</location>
        <location evidence="1">Cytoskeleton</location>
    </subcellularLocation>
</comment>
<dbReference type="PANTHER" id="PTHR13924">
    <property type="entry name" value="TRANSFORMING ACIDIC COILED-COIL CONTAINING PROTEIN 1/2"/>
    <property type="match status" value="1"/>
</dbReference>
<feature type="domain" description="Transforming acidic coiled-coil-containing protein C-terminal" evidence="9">
    <location>
        <begin position="583"/>
        <end position="776"/>
    </location>
</feature>
<evidence type="ECO:0000256" key="4">
    <source>
        <dbReference type="ARBA" id="ARBA00022553"/>
    </source>
</evidence>
<evidence type="ECO:0000313" key="10">
    <source>
        <dbReference type="EMBL" id="CAI9172393.1"/>
    </source>
</evidence>
<feature type="compositionally biased region" description="Pro residues" evidence="8">
    <location>
        <begin position="431"/>
        <end position="445"/>
    </location>
</feature>
<evidence type="ECO:0000256" key="3">
    <source>
        <dbReference type="ARBA" id="ARBA00022490"/>
    </source>
</evidence>
<feature type="compositionally biased region" description="Low complexity" evidence="8">
    <location>
        <begin position="149"/>
        <end position="168"/>
    </location>
</feature>
<dbReference type="PANTHER" id="PTHR13924:SF4">
    <property type="entry name" value="TRANSFORMING ACIDIC COILED-COIL-CONTAINING PROTEIN 3"/>
    <property type="match status" value="1"/>
</dbReference>